<sequence>MSRGPYRRSPAQMVPGSGGRTPMGGNRPPSMGAAISMHQLQQQGPPTKRT</sequence>
<keyword evidence="3" id="KW-1185">Reference proteome</keyword>
<evidence type="ECO:0000313" key="2">
    <source>
        <dbReference type="EMBL" id="VEN62888.1"/>
    </source>
</evidence>
<dbReference type="AlphaFoldDB" id="A0A653DRR1"/>
<proteinExistence type="predicted"/>
<accession>A0A653DRR1</accession>
<feature type="region of interest" description="Disordered" evidence="1">
    <location>
        <begin position="1"/>
        <end position="50"/>
    </location>
</feature>
<evidence type="ECO:0000256" key="1">
    <source>
        <dbReference type="SAM" id="MobiDB-lite"/>
    </source>
</evidence>
<evidence type="ECO:0000313" key="3">
    <source>
        <dbReference type="Proteomes" id="UP000410492"/>
    </source>
</evidence>
<feature type="compositionally biased region" description="Polar residues" evidence="1">
    <location>
        <begin position="38"/>
        <end position="50"/>
    </location>
</feature>
<gene>
    <name evidence="2" type="ORF">CALMAC_LOCUS19874</name>
</gene>
<reference evidence="2 3" key="1">
    <citation type="submission" date="2019-01" db="EMBL/GenBank/DDBJ databases">
        <authorList>
            <person name="Sayadi A."/>
        </authorList>
    </citation>
    <scope>NUCLEOTIDE SEQUENCE [LARGE SCALE GENOMIC DNA]</scope>
</reference>
<name>A0A653DRR1_CALMS</name>
<dbReference type="EMBL" id="CAACVG010014217">
    <property type="protein sequence ID" value="VEN62888.1"/>
    <property type="molecule type" value="Genomic_DNA"/>
</dbReference>
<organism evidence="2 3">
    <name type="scientific">Callosobruchus maculatus</name>
    <name type="common">Southern cowpea weevil</name>
    <name type="synonym">Pulse bruchid</name>
    <dbReference type="NCBI Taxonomy" id="64391"/>
    <lineage>
        <taxon>Eukaryota</taxon>
        <taxon>Metazoa</taxon>
        <taxon>Ecdysozoa</taxon>
        <taxon>Arthropoda</taxon>
        <taxon>Hexapoda</taxon>
        <taxon>Insecta</taxon>
        <taxon>Pterygota</taxon>
        <taxon>Neoptera</taxon>
        <taxon>Endopterygota</taxon>
        <taxon>Coleoptera</taxon>
        <taxon>Polyphaga</taxon>
        <taxon>Cucujiformia</taxon>
        <taxon>Chrysomeloidea</taxon>
        <taxon>Chrysomelidae</taxon>
        <taxon>Bruchinae</taxon>
        <taxon>Bruchini</taxon>
        <taxon>Callosobruchus</taxon>
    </lineage>
</organism>
<dbReference type="Proteomes" id="UP000410492">
    <property type="component" value="Unassembled WGS sequence"/>
</dbReference>
<dbReference type="OrthoDB" id="6678209at2759"/>
<protein>
    <submittedName>
        <fullName evidence="2">Uncharacterized protein</fullName>
    </submittedName>
</protein>